<dbReference type="Pfam" id="PF08240">
    <property type="entry name" value="ADH_N"/>
    <property type="match status" value="1"/>
</dbReference>
<dbReference type="Gene3D" id="3.90.180.10">
    <property type="entry name" value="Medium-chain alcohol dehydrogenases, catalytic domain"/>
    <property type="match status" value="1"/>
</dbReference>
<proteinExistence type="predicted"/>
<dbReference type="InterPro" id="IPR013149">
    <property type="entry name" value="ADH-like_C"/>
</dbReference>
<name>A0A8J3LSI8_9ACTN</name>
<dbReference type="RefSeq" id="WP_168079890.1">
    <property type="nucleotide sequence ID" value="NZ_BAAAQJ010000001.1"/>
</dbReference>
<dbReference type="PANTHER" id="PTHR43401">
    <property type="entry name" value="L-THREONINE 3-DEHYDROGENASE"/>
    <property type="match status" value="1"/>
</dbReference>
<dbReference type="GO" id="GO:0016491">
    <property type="term" value="F:oxidoreductase activity"/>
    <property type="evidence" value="ECO:0007669"/>
    <property type="project" value="UniProtKB-KW"/>
</dbReference>
<dbReference type="Proteomes" id="UP000653674">
    <property type="component" value="Unassembled WGS sequence"/>
</dbReference>
<keyword evidence="6" id="KW-1185">Reference proteome</keyword>
<dbReference type="Pfam" id="PF00107">
    <property type="entry name" value="ADH_zinc_N"/>
    <property type="match status" value="1"/>
</dbReference>
<sequence>MRDSTALASVALPGSKTELREFALPACDTDSGWLRVEASGICGTDVGLHSAGLPSPTVLGHHVYGQIAEIGDEAARRWAVRPGDWVVIEEYLPCGHCDRCADGRYRLCPRTDMWGEGRRVGLIAIDEAPALWGGNGQYMYLPPQAVVHPLPGGVDTGRAAWALPLANALDWVLGAGALSSGETVVVLGPGYHGLAAVAAAHHGDAGNVVVCGLPRDRSRLDIAAAMGATTVESSGDDLRERVVDATGGRMADVVLDLTGAGADSVTRAVSLLAQSGRLVLAGGKGSTAATLNTSELTRLTATVRGVRGRAPERVRQSIHLLADGVGPELDKVPTVEVPLAGVGEMLDRLAAGTGPDSPHVVVRPWAE</sequence>
<keyword evidence="2" id="KW-0560">Oxidoreductase</keyword>
<organism evidence="5 6">
    <name type="scientific">Planosporangium flavigriseum</name>
    <dbReference type="NCBI Taxonomy" id="373681"/>
    <lineage>
        <taxon>Bacteria</taxon>
        <taxon>Bacillati</taxon>
        <taxon>Actinomycetota</taxon>
        <taxon>Actinomycetes</taxon>
        <taxon>Micromonosporales</taxon>
        <taxon>Micromonosporaceae</taxon>
        <taxon>Planosporangium</taxon>
    </lineage>
</organism>
<dbReference type="AlphaFoldDB" id="A0A8J3LSI8"/>
<feature type="domain" description="Alcohol dehydrogenase-like N-terminal" evidence="4">
    <location>
        <begin position="34"/>
        <end position="151"/>
    </location>
</feature>
<gene>
    <name evidence="5" type="primary">adh_2</name>
    <name evidence="5" type="ORF">Pfl04_44290</name>
</gene>
<accession>A0A8J3LSI8</accession>
<evidence type="ECO:0000259" key="4">
    <source>
        <dbReference type="Pfam" id="PF08240"/>
    </source>
</evidence>
<dbReference type="PANTHER" id="PTHR43401:SF2">
    <property type="entry name" value="L-THREONINE 3-DEHYDROGENASE"/>
    <property type="match status" value="1"/>
</dbReference>
<evidence type="ECO:0000256" key="2">
    <source>
        <dbReference type="ARBA" id="ARBA00023002"/>
    </source>
</evidence>
<dbReference type="Gene3D" id="3.40.50.720">
    <property type="entry name" value="NAD(P)-binding Rossmann-like Domain"/>
    <property type="match status" value="1"/>
</dbReference>
<evidence type="ECO:0000256" key="1">
    <source>
        <dbReference type="ARBA" id="ARBA00001947"/>
    </source>
</evidence>
<comment type="caution">
    <text evidence="5">The sequence shown here is derived from an EMBL/GenBank/DDBJ whole genome shotgun (WGS) entry which is preliminary data.</text>
</comment>
<evidence type="ECO:0000313" key="5">
    <source>
        <dbReference type="EMBL" id="GIG76025.1"/>
    </source>
</evidence>
<dbReference type="SUPFAM" id="SSF50129">
    <property type="entry name" value="GroES-like"/>
    <property type="match status" value="1"/>
</dbReference>
<evidence type="ECO:0000313" key="6">
    <source>
        <dbReference type="Proteomes" id="UP000653674"/>
    </source>
</evidence>
<dbReference type="EMBL" id="BONU01000042">
    <property type="protein sequence ID" value="GIG76025.1"/>
    <property type="molecule type" value="Genomic_DNA"/>
</dbReference>
<dbReference type="SUPFAM" id="SSF51735">
    <property type="entry name" value="NAD(P)-binding Rossmann-fold domains"/>
    <property type="match status" value="1"/>
</dbReference>
<dbReference type="InterPro" id="IPR050129">
    <property type="entry name" value="Zn_alcohol_dh"/>
</dbReference>
<dbReference type="InterPro" id="IPR011032">
    <property type="entry name" value="GroES-like_sf"/>
</dbReference>
<comment type="cofactor">
    <cofactor evidence="1">
        <name>Zn(2+)</name>
        <dbReference type="ChEBI" id="CHEBI:29105"/>
    </cofactor>
</comment>
<dbReference type="InterPro" id="IPR036291">
    <property type="entry name" value="NAD(P)-bd_dom_sf"/>
</dbReference>
<protein>
    <submittedName>
        <fullName evidence="5">Putative alcohol dehydrogenase adh</fullName>
    </submittedName>
</protein>
<reference evidence="5" key="1">
    <citation type="submission" date="2021-01" db="EMBL/GenBank/DDBJ databases">
        <title>Whole genome shotgun sequence of Planosporangium flavigriseum NBRC 105377.</title>
        <authorList>
            <person name="Komaki H."/>
            <person name="Tamura T."/>
        </authorList>
    </citation>
    <scope>NUCLEOTIDE SEQUENCE</scope>
    <source>
        <strain evidence="5">NBRC 105377</strain>
    </source>
</reference>
<evidence type="ECO:0000259" key="3">
    <source>
        <dbReference type="Pfam" id="PF00107"/>
    </source>
</evidence>
<dbReference type="InterPro" id="IPR013154">
    <property type="entry name" value="ADH-like_N"/>
</dbReference>
<feature type="domain" description="Alcohol dehydrogenase-like C-terminal" evidence="3">
    <location>
        <begin position="193"/>
        <end position="322"/>
    </location>
</feature>